<dbReference type="SUPFAM" id="SSF56925">
    <property type="entry name" value="OMPA-like"/>
    <property type="match status" value="1"/>
</dbReference>
<dbReference type="Gene3D" id="2.40.160.20">
    <property type="match status" value="1"/>
</dbReference>
<evidence type="ECO:0000313" key="2">
    <source>
        <dbReference type="EMBL" id="KAB7733259.1"/>
    </source>
</evidence>
<evidence type="ECO:0000259" key="1">
    <source>
        <dbReference type="Pfam" id="PF19573"/>
    </source>
</evidence>
<feature type="domain" description="DUF6089" evidence="1">
    <location>
        <begin position="3"/>
        <end position="206"/>
    </location>
</feature>
<protein>
    <submittedName>
        <fullName evidence="2">Outer membrane beta-barrel protein</fullName>
    </submittedName>
</protein>
<accession>A0A7J5U5Y6</accession>
<proteinExistence type="predicted"/>
<comment type="caution">
    <text evidence="2">The sequence shown here is derived from an EMBL/GenBank/DDBJ whole genome shotgun (WGS) entry which is preliminary data.</text>
</comment>
<sequence length="208" mass="23381">MGLLLMALATHAQQVELGGGLGGMLYKGDLAPSLNPRFYRPAGNLFFRYNFTRSFSMRAGIAMGGIKAEDRVSSDPFQQARNRSFRTRIGETTVDMEYFFRDFKMLRRVKNWSPYVFGGIGYMSYSPRNEGGPRVMYPLGVGLKYEIKRPWSIGFEFGTRFTRNDDLDGLGKAAGAPRLASGNPALNDSYTYTAITLSYTFYKITCPE</sequence>
<dbReference type="Pfam" id="PF19573">
    <property type="entry name" value="DUF6089"/>
    <property type="match status" value="1"/>
</dbReference>
<gene>
    <name evidence="2" type="ORF">F5984_00205</name>
</gene>
<name>A0A7J5U5Y6_9BACT</name>
<dbReference type="Proteomes" id="UP000488299">
    <property type="component" value="Unassembled WGS sequence"/>
</dbReference>
<organism evidence="2 3">
    <name type="scientific">Rudanella paleaurantiibacter</name>
    <dbReference type="NCBI Taxonomy" id="2614655"/>
    <lineage>
        <taxon>Bacteria</taxon>
        <taxon>Pseudomonadati</taxon>
        <taxon>Bacteroidota</taxon>
        <taxon>Cytophagia</taxon>
        <taxon>Cytophagales</taxon>
        <taxon>Cytophagaceae</taxon>
        <taxon>Rudanella</taxon>
    </lineage>
</organism>
<dbReference type="InterPro" id="IPR011250">
    <property type="entry name" value="OMP/PagP_B-barrel"/>
</dbReference>
<dbReference type="InterPro" id="IPR045743">
    <property type="entry name" value="DUF6089"/>
</dbReference>
<evidence type="ECO:0000313" key="3">
    <source>
        <dbReference type="Proteomes" id="UP000488299"/>
    </source>
</evidence>
<keyword evidence="3" id="KW-1185">Reference proteome</keyword>
<dbReference type="EMBL" id="WELI01000001">
    <property type="protein sequence ID" value="KAB7733259.1"/>
    <property type="molecule type" value="Genomic_DNA"/>
</dbReference>
<reference evidence="2 3" key="1">
    <citation type="submission" date="2019-10" db="EMBL/GenBank/DDBJ databases">
        <title>Rudanella paleaurantiibacter sp. nov., isolated from sludge.</title>
        <authorList>
            <person name="Xu S.Q."/>
        </authorList>
    </citation>
    <scope>NUCLEOTIDE SEQUENCE [LARGE SCALE GENOMIC DNA]</scope>
    <source>
        <strain evidence="2 3">HX-22-17</strain>
    </source>
</reference>
<dbReference type="AlphaFoldDB" id="A0A7J5U5Y6"/>